<dbReference type="EMBL" id="RQGP01000032">
    <property type="protein sequence ID" value="TGL85958.1"/>
    <property type="molecule type" value="Genomic_DNA"/>
</dbReference>
<evidence type="ECO:0000313" key="2">
    <source>
        <dbReference type="EMBL" id="TGL85958.1"/>
    </source>
</evidence>
<sequence length="272" mass="31367">MNENYFLLGLLSFGYLIAPYFSNRYFLNHSKVYTRFHLISFLLTILAIYFKIPILSIVWTSFCGFGLILFFQIHTNRLFQGFTWIGVFPMGFGFLSSIWFFCGTNEFNLLGYNRTWSYYAAIHSCYIGWLFLSGITFLSQRNQRSKTYLIISLTIVILFLMIAFGIYKSDLLKKVGVVGYLFLLPFSIIHSKILFQNKSSISRIMARCSLFFLSLTLILAFLNEFYLGFPKSIFGYPLMVMVHGSINSFIVIPCFLGSVAFASSKIQNEIVT</sequence>
<dbReference type="RefSeq" id="WP_135588590.1">
    <property type="nucleotide sequence ID" value="NZ_RQGO01000015.1"/>
</dbReference>
<keyword evidence="3" id="KW-1185">Reference proteome</keyword>
<organism evidence="2 3">
    <name type="scientific">Leptospira congkakensis</name>
    <dbReference type="NCBI Taxonomy" id="2484932"/>
    <lineage>
        <taxon>Bacteria</taxon>
        <taxon>Pseudomonadati</taxon>
        <taxon>Spirochaetota</taxon>
        <taxon>Spirochaetia</taxon>
        <taxon>Leptospirales</taxon>
        <taxon>Leptospiraceae</taxon>
        <taxon>Leptospira</taxon>
    </lineage>
</organism>
<comment type="caution">
    <text evidence="2">The sequence shown here is derived from an EMBL/GenBank/DDBJ whole genome shotgun (WGS) entry which is preliminary data.</text>
</comment>
<keyword evidence="1" id="KW-0812">Transmembrane</keyword>
<dbReference type="Proteomes" id="UP000298263">
    <property type="component" value="Unassembled WGS sequence"/>
</dbReference>
<gene>
    <name evidence="2" type="ORF">EHQ69_17920</name>
</gene>
<name>A0A4Z1A5C8_9LEPT</name>
<keyword evidence="1" id="KW-0472">Membrane</keyword>
<feature type="transmembrane region" description="Helical" evidence="1">
    <location>
        <begin position="234"/>
        <end position="262"/>
    </location>
</feature>
<reference evidence="2" key="1">
    <citation type="journal article" date="2019" name="PLoS Negl. Trop. Dis.">
        <title>Revisiting the worldwide diversity of Leptospira species in the environment.</title>
        <authorList>
            <person name="Vincent A.T."/>
            <person name="Schiettekatte O."/>
            <person name="Bourhy P."/>
            <person name="Veyrier F.J."/>
            <person name="Picardeau M."/>
        </authorList>
    </citation>
    <scope>NUCLEOTIDE SEQUENCE [LARGE SCALE GENOMIC DNA]</scope>
    <source>
        <strain evidence="2">201702422</strain>
    </source>
</reference>
<dbReference type="Pfam" id="PF14158">
    <property type="entry name" value="YndJ"/>
    <property type="match status" value="1"/>
</dbReference>
<feature type="transmembrane region" description="Helical" evidence="1">
    <location>
        <begin position="6"/>
        <end position="23"/>
    </location>
</feature>
<feature type="transmembrane region" description="Helical" evidence="1">
    <location>
        <begin position="81"/>
        <end position="101"/>
    </location>
</feature>
<proteinExistence type="predicted"/>
<keyword evidence="1" id="KW-1133">Transmembrane helix</keyword>
<feature type="transmembrane region" description="Helical" evidence="1">
    <location>
        <begin position="147"/>
        <end position="166"/>
    </location>
</feature>
<feature type="transmembrane region" description="Helical" evidence="1">
    <location>
        <begin position="32"/>
        <end position="50"/>
    </location>
</feature>
<dbReference type="InterPro" id="IPR025450">
    <property type="entry name" value="YndJ-like"/>
</dbReference>
<dbReference type="OrthoDB" id="9785438at2"/>
<feature type="transmembrane region" description="Helical" evidence="1">
    <location>
        <begin position="204"/>
        <end position="222"/>
    </location>
</feature>
<accession>A0A4Z1A5C8</accession>
<evidence type="ECO:0000313" key="3">
    <source>
        <dbReference type="Proteomes" id="UP000298263"/>
    </source>
</evidence>
<feature type="transmembrane region" description="Helical" evidence="1">
    <location>
        <begin position="116"/>
        <end position="135"/>
    </location>
</feature>
<feature type="transmembrane region" description="Helical" evidence="1">
    <location>
        <begin position="178"/>
        <end position="195"/>
    </location>
</feature>
<evidence type="ECO:0000256" key="1">
    <source>
        <dbReference type="SAM" id="Phobius"/>
    </source>
</evidence>
<protein>
    <submittedName>
        <fullName evidence="2">Uncharacterized protein</fullName>
    </submittedName>
</protein>
<dbReference type="AlphaFoldDB" id="A0A4Z1A5C8"/>